<evidence type="ECO:0000313" key="2">
    <source>
        <dbReference type="Proteomes" id="UP001151760"/>
    </source>
</evidence>
<reference evidence="1" key="1">
    <citation type="journal article" date="2022" name="Int. J. Mol. Sci.">
        <title>Draft Genome of Tanacetum Coccineum: Genomic Comparison of Closely Related Tanacetum-Family Plants.</title>
        <authorList>
            <person name="Yamashiro T."/>
            <person name="Shiraishi A."/>
            <person name="Nakayama K."/>
            <person name="Satake H."/>
        </authorList>
    </citation>
    <scope>NUCLEOTIDE SEQUENCE</scope>
</reference>
<organism evidence="1 2">
    <name type="scientific">Tanacetum coccineum</name>
    <dbReference type="NCBI Taxonomy" id="301880"/>
    <lineage>
        <taxon>Eukaryota</taxon>
        <taxon>Viridiplantae</taxon>
        <taxon>Streptophyta</taxon>
        <taxon>Embryophyta</taxon>
        <taxon>Tracheophyta</taxon>
        <taxon>Spermatophyta</taxon>
        <taxon>Magnoliopsida</taxon>
        <taxon>eudicotyledons</taxon>
        <taxon>Gunneridae</taxon>
        <taxon>Pentapetalae</taxon>
        <taxon>asterids</taxon>
        <taxon>campanulids</taxon>
        <taxon>Asterales</taxon>
        <taxon>Asteraceae</taxon>
        <taxon>Asteroideae</taxon>
        <taxon>Anthemideae</taxon>
        <taxon>Anthemidinae</taxon>
        <taxon>Tanacetum</taxon>
    </lineage>
</organism>
<reference evidence="1" key="2">
    <citation type="submission" date="2022-01" db="EMBL/GenBank/DDBJ databases">
        <authorList>
            <person name="Yamashiro T."/>
            <person name="Shiraishi A."/>
            <person name="Satake H."/>
            <person name="Nakayama K."/>
        </authorList>
    </citation>
    <scope>NUCLEOTIDE SEQUENCE</scope>
</reference>
<keyword evidence="2" id="KW-1185">Reference proteome</keyword>
<name>A0ABQ5DVY5_9ASTR</name>
<accession>A0ABQ5DVY5</accession>
<dbReference type="Proteomes" id="UP001151760">
    <property type="component" value="Unassembled WGS sequence"/>
</dbReference>
<proteinExistence type="predicted"/>
<dbReference type="EMBL" id="BQNB010015696">
    <property type="protein sequence ID" value="GJT43039.1"/>
    <property type="molecule type" value="Genomic_DNA"/>
</dbReference>
<protein>
    <submittedName>
        <fullName evidence="1">Uncharacterized protein</fullName>
    </submittedName>
</protein>
<evidence type="ECO:0000313" key="1">
    <source>
        <dbReference type="EMBL" id="GJT43039.1"/>
    </source>
</evidence>
<gene>
    <name evidence="1" type="ORF">Tco_0951754</name>
</gene>
<sequence>MQPRAALPYQAHPYSISLYQGTEDRFQYLVRRIGMRCLTPAELEHGDVMSWCMISGDAKHGIGVLRTKDDEETAFQKVKKETSFFNSENSGTVAKATEDESCPMGTGRACGLSTSKISTSWLKRICLDNKQRPSGVTWNRVQESLMNEFCAKKRNQERIYIARTPQQNGLQKKE</sequence>
<comment type="caution">
    <text evidence="1">The sequence shown here is derived from an EMBL/GenBank/DDBJ whole genome shotgun (WGS) entry which is preliminary data.</text>
</comment>